<dbReference type="GO" id="GO:0005886">
    <property type="term" value="C:plasma membrane"/>
    <property type="evidence" value="ECO:0007669"/>
    <property type="project" value="UniProtKB-SubCell"/>
</dbReference>
<feature type="transmembrane region" description="Helical" evidence="7">
    <location>
        <begin position="20"/>
        <end position="41"/>
    </location>
</feature>
<dbReference type="Pfam" id="PF00672">
    <property type="entry name" value="HAMP"/>
    <property type="match status" value="1"/>
</dbReference>
<dbReference type="Pfam" id="PF02518">
    <property type="entry name" value="HATPase_c"/>
    <property type="match status" value="1"/>
</dbReference>
<dbReference type="RefSeq" id="WP_158082401.1">
    <property type="nucleotide sequence ID" value="NZ_MBTG01000073.1"/>
</dbReference>
<comment type="caution">
    <text evidence="9">The sequence shown here is derived from an EMBL/GenBank/DDBJ whole genome shotgun (WGS) entry which is preliminary data.</text>
</comment>
<dbReference type="SMART" id="SM00304">
    <property type="entry name" value="HAMP"/>
    <property type="match status" value="1"/>
</dbReference>
<sequence length="596" mass="68647">MLARIRKAYLELPIRLKFQIWFMPLLIVSAGSIGFISYVTASNQVLDKIAQAQNNISSQTVSHLDYLAKDIYDIYSYLSLSSELHDLLSPEASYNSAQVVNSMINRLLSTRQFFQSLLIFSDNHPTIKFNSLNNNEIISYEAYKTSGIYVQTVSQVVKGAWGVEEGPMKLFIGDQRRKVFYSKVLVNPESLKKEGLMLIGMTEEDFRKSFGPARDNVEIIVINEDGTILSDSDGKWSGRAFTELPYYNHVPFSKVDWDKNEKQWLITHTASAATGWHVLVIQPKIEELKQLNQIRWLTIGFVVMILLINVPLSWLLSRLFSNPLMRILRSMREFQAGDFQQHVEIELRDEIGQLGKGYNTMVMRIKELIQDVYESEISQKEAELRMLQSQINPHFLYNTLNSITWMSYREGAEKTADMIQRLSEFFRFNLSQGADVITIEKELMIVENYFFLSKIRFSDKLTYSIEVEEHLRQFRVPKLLLQPLAENAVVHGIEQMEGQGFIHLSIREEGQQLIFEVTDNGMGMAPDTLERLRMAVLMEKRTGSADIEGGFALLNMRERLQNHFGKGIAIEINSRLHFGTSVKLKVDMSDAHYREE</sequence>
<keyword evidence="4" id="KW-0808">Transferase</keyword>
<comment type="subcellular location">
    <subcellularLocation>
        <location evidence="1">Cell membrane</location>
        <topology evidence="1">Multi-pass membrane protein</topology>
    </subcellularLocation>
</comment>
<evidence type="ECO:0000259" key="8">
    <source>
        <dbReference type="PROSITE" id="PS50885"/>
    </source>
</evidence>
<evidence type="ECO:0000256" key="3">
    <source>
        <dbReference type="ARBA" id="ARBA00022553"/>
    </source>
</evidence>
<dbReference type="SUPFAM" id="SSF55874">
    <property type="entry name" value="ATPase domain of HSP90 chaperone/DNA topoisomerase II/histidine kinase"/>
    <property type="match status" value="1"/>
</dbReference>
<evidence type="ECO:0000313" key="10">
    <source>
        <dbReference type="Proteomes" id="UP000190626"/>
    </source>
</evidence>
<evidence type="ECO:0000256" key="5">
    <source>
        <dbReference type="ARBA" id="ARBA00022777"/>
    </source>
</evidence>
<dbReference type="STRING" id="1469647.BC351_14345"/>
<dbReference type="SUPFAM" id="SSF158472">
    <property type="entry name" value="HAMP domain-like"/>
    <property type="match status" value="1"/>
</dbReference>
<gene>
    <name evidence="9" type="ORF">BC351_14345</name>
</gene>
<dbReference type="Proteomes" id="UP000190626">
    <property type="component" value="Unassembled WGS sequence"/>
</dbReference>
<dbReference type="OrthoDB" id="9776552at2"/>
<dbReference type="InterPro" id="IPR003594">
    <property type="entry name" value="HATPase_dom"/>
</dbReference>
<dbReference type="InterPro" id="IPR050640">
    <property type="entry name" value="Bact_2-comp_sensor_kinase"/>
</dbReference>
<evidence type="ECO:0000256" key="4">
    <source>
        <dbReference type="ARBA" id="ARBA00022679"/>
    </source>
</evidence>
<keyword evidence="7" id="KW-1133">Transmembrane helix</keyword>
<dbReference type="PROSITE" id="PS50885">
    <property type="entry name" value="HAMP"/>
    <property type="match status" value="1"/>
</dbReference>
<dbReference type="GO" id="GO:0000155">
    <property type="term" value="F:phosphorelay sensor kinase activity"/>
    <property type="evidence" value="ECO:0007669"/>
    <property type="project" value="InterPro"/>
</dbReference>
<evidence type="ECO:0000256" key="2">
    <source>
        <dbReference type="ARBA" id="ARBA00022475"/>
    </source>
</evidence>
<dbReference type="InterPro" id="IPR036890">
    <property type="entry name" value="HATPase_C_sf"/>
</dbReference>
<keyword evidence="10" id="KW-1185">Reference proteome</keyword>
<dbReference type="InterPro" id="IPR003660">
    <property type="entry name" value="HAMP_dom"/>
</dbReference>
<dbReference type="PANTHER" id="PTHR34220">
    <property type="entry name" value="SENSOR HISTIDINE KINASE YPDA"/>
    <property type="match status" value="1"/>
</dbReference>
<evidence type="ECO:0000256" key="1">
    <source>
        <dbReference type="ARBA" id="ARBA00004651"/>
    </source>
</evidence>
<dbReference type="SMART" id="SM00387">
    <property type="entry name" value="HATPase_c"/>
    <property type="match status" value="1"/>
</dbReference>
<dbReference type="AlphaFoldDB" id="A0A1V4H7I2"/>
<name>A0A1V4H7I2_9BACL</name>
<evidence type="ECO:0000313" key="9">
    <source>
        <dbReference type="EMBL" id="OPH46663.1"/>
    </source>
</evidence>
<reference evidence="10" key="1">
    <citation type="submission" date="2016-07" db="EMBL/GenBank/DDBJ databases">
        <authorList>
            <person name="Florea S."/>
            <person name="Webb J.S."/>
            <person name="Jaromczyk J."/>
            <person name="Schardl C.L."/>
        </authorList>
    </citation>
    <scope>NUCLEOTIDE SEQUENCE [LARGE SCALE GENOMIC DNA]</scope>
    <source>
        <strain evidence="10">CY1</strain>
    </source>
</reference>
<evidence type="ECO:0000256" key="6">
    <source>
        <dbReference type="ARBA" id="ARBA00023136"/>
    </source>
</evidence>
<keyword evidence="2" id="KW-1003">Cell membrane</keyword>
<dbReference type="PANTHER" id="PTHR34220:SF7">
    <property type="entry name" value="SENSOR HISTIDINE KINASE YPDA"/>
    <property type="match status" value="1"/>
</dbReference>
<keyword evidence="3" id="KW-0597">Phosphoprotein</keyword>
<organism evidence="9 10">
    <name type="scientific">Paenibacillus ferrarius</name>
    <dbReference type="NCBI Taxonomy" id="1469647"/>
    <lineage>
        <taxon>Bacteria</taxon>
        <taxon>Bacillati</taxon>
        <taxon>Bacillota</taxon>
        <taxon>Bacilli</taxon>
        <taxon>Bacillales</taxon>
        <taxon>Paenibacillaceae</taxon>
        <taxon>Paenibacillus</taxon>
    </lineage>
</organism>
<dbReference type="Gene3D" id="6.10.340.10">
    <property type="match status" value="1"/>
</dbReference>
<evidence type="ECO:0000256" key="7">
    <source>
        <dbReference type="SAM" id="Phobius"/>
    </source>
</evidence>
<keyword evidence="6 7" id="KW-0472">Membrane</keyword>
<dbReference type="CDD" id="cd06225">
    <property type="entry name" value="HAMP"/>
    <property type="match status" value="1"/>
</dbReference>
<feature type="domain" description="HAMP" evidence="8">
    <location>
        <begin position="318"/>
        <end position="370"/>
    </location>
</feature>
<accession>A0A1V4H7I2</accession>
<dbReference type="Gene3D" id="3.30.565.10">
    <property type="entry name" value="Histidine kinase-like ATPase, C-terminal domain"/>
    <property type="match status" value="1"/>
</dbReference>
<feature type="transmembrane region" description="Helical" evidence="7">
    <location>
        <begin position="296"/>
        <end position="316"/>
    </location>
</feature>
<protein>
    <recommendedName>
        <fullName evidence="8">HAMP domain-containing protein</fullName>
    </recommendedName>
</protein>
<dbReference type="InterPro" id="IPR010559">
    <property type="entry name" value="Sig_transdc_His_kin_internal"/>
</dbReference>
<keyword evidence="5" id="KW-0418">Kinase</keyword>
<dbReference type="Pfam" id="PF06580">
    <property type="entry name" value="His_kinase"/>
    <property type="match status" value="1"/>
</dbReference>
<keyword evidence="7" id="KW-0812">Transmembrane</keyword>
<dbReference type="EMBL" id="MBTG01000073">
    <property type="protein sequence ID" value="OPH46663.1"/>
    <property type="molecule type" value="Genomic_DNA"/>
</dbReference>
<proteinExistence type="predicted"/>